<protein>
    <recommendedName>
        <fullName evidence="1">ATPase AAA-type core domain-containing protein</fullName>
    </recommendedName>
</protein>
<proteinExistence type="predicted"/>
<dbReference type="Gene3D" id="3.40.50.300">
    <property type="entry name" value="P-loop containing nucleotide triphosphate hydrolases"/>
    <property type="match status" value="1"/>
</dbReference>
<dbReference type="SUPFAM" id="SSF52540">
    <property type="entry name" value="P-loop containing nucleoside triphosphate hydrolases"/>
    <property type="match status" value="1"/>
</dbReference>
<evidence type="ECO:0000313" key="2">
    <source>
        <dbReference type="EMBL" id="CAH1430366.1"/>
    </source>
</evidence>
<name>A0AAU9MXU3_9ASTR</name>
<dbReference type="Pfam" id="PF00004">
    <property type="entry name" value="AAA"/>
    <property type="match status" value="1"/>
</dbReference>
<dbReference type="GO" id="GO:0005524">
    <property type="term" value="F:ATP binding"/>
    <property type="evidence" value="ECO:0007669"/>
    <property type="project" value="InterPro"/>
</dbReference>
<dbReference type="AlphaFoldDB" id="A0AAU9MXU3"/>
<dbReference type="InterPro" id="IPR027417">
    <property type="entry name" value="P-loop_NTPase"/>
</dbReference>
<dbReference type="InterPro" id="IPR003959">
    <property type="entry name" value="ATPase_AAA_core"/>
</dbReference>
<dbReference type="EMBL" id="CAKMRJ010003334">
    <property type="protein sequence ID" value="CAH1430366.1"/>
    <property type="molecule type" value="Genomic_DNA"/>
</dbReference>
<dbReference type="Gene3D" id="3.90.190.10">
    <property type="entry name" value="Protein tyrosine phosphatase superfamily"/>
    <property type="match status" value="1"/>
</dbReference>
<organism evidence="2 3">
    <name type="scientific">Lactuca virosa</name>
    <dbReference type="NCBI Taxonomy" id="75947"/>
    <lineage>
        <taxon>Eukaryota</taxon>
        <taxon>Viridiplantae</taxon>
        <taxon>Streptophyta</taxon>
        <taxon>Embryophyta</taxon>
        <taxon>Tracheophyta</taxon>
        <taxon>Spermatophyta</taxon>
        <taxon>Magnoliopsida</taxon>
        <taxon>eudicotyledons</taxon>
        <taxon>Gunneridae</taxon>
        <taxon>Pentapetalae</taxon>
        <taxon>asterids</taxon>
        <taxon>campanulids</taxon>
        <taxon>Asterales</taxon>
        <taxon>Asteraceae</taxon>
        <taxon>Cichorioideae</taxon>
        <taxon>Cichorieae</taxon>
        <taxon>Lactucinae</taxon>
        <taxon>Lactuca</taxon>
    </lineage>
</organism>
<dbReference type="GO" id="GO:0016887">
    <property type="term" value="F:ATP hydrolysis activity"/>
    <property type="evidence" value="ECO:0007669"/>
    <property type="project" value="InterPro"/>
</dbReference>
<dbReference type="InterPro" id="IPR029021">
    <property type="entry name" value="Prot-tyrosine_phosphatase-like"/>
</dbReference>
<feature type="domain" description="ATPase AAA-type core" evidence="1">
    <location>
        <begin position="35"/>
        <end position="80"/>
    </location>
</feature>
<comment type="caution">
    <text evidence="2">The sequence shown here is derived from an EMBL/GenBank/DDBJ whole genome shotgun (WGS) entry which is preliminary data.</text>
</comment>
<dbReference type="Gene3D" id="1.10.8.60">
    <property type="match status" value="1"/>
</dbReference>
<dbReference type="PANTHER" id="PTHR48470:SF1">
    <property type="entry name" value="CELL DIVISION CONTROL PROTEIN 48 C ISOFORM 1"/>
    <property type="match status" value="1"/>
</dbReference>
<evidence type="ECO:0000259" key="1">
    <source>
        <dbReference type="Pfam" id="PF00004"/>
    </source>
</evidence>
<sequence length="206" mass="23136">MLMLKFAATEINEGGHVVQGVVTHCSGKIKALLLLELLVELDGVDQRKGVYVIGATNRPEMVDKTLLRPKRMEKLVYVPLPNPDELEPIFLHCFFSEWKSSFSVPTEEIRTVYIGDSDSNENLEGDVSDKTLLSSKKILYVVENAGNDLNLCGHHHSLMRTERISLEDALESLCQSNEYVCPNDGFLEQSSMFEDMGFKVDHSTTI</sequence>
<dbReference type="InterPro" id="IPR055278">
    <property type="entry name" value="CDC48c"/>
</dbReference>
<dbReference type="PANTHER" id="PTHR48470">
    <property type="entry name" value="CELL DIVISION CONTROL PROTEIN 48 C ISOFORM 1"/>
    <property type="match status" value="1"/>
</dbReference>
<accession>A0AAU9MXU3</accession>
<evidence type="ECO:0000313" key="3">
    <source>
        <dbReference type="Proteomes" id="UP001157418"/>
    </source>
</evidence>
<reference evidence="2 3" key="1">
    <citation type="submission" date="2022-01" db="EMBL/GenBank/DDBJ databases">
        <authorList>
            <person name="Xiong W."/>
            <person name="Schranz E."/>
        </authorList>
    </citation>
    <scope>NUCLEOTIDE SEQUENCE [LARGE SCALE GENOMIC DNA]</scope>
</reference>
<gene>
    <name evidence="2" type="ORF">LVIROSA_LOCUS17146</name>
</gene>
<keyword evidence="3" id="KW-1185">Reference proteome</keyword>
<dbReference type="Proteomes" id="UP001157418">
    <property type="component" value="Unassembled WGS sequence"/>
</dbReference>